<keyword evidence="3" id="KW-0812">Transmembrane</keyword>
<dbReference type="InterPro" id="IPR036890">
    <property type="entry name" value="HATPase_C_sf"/>
</dbReference>
<dbReference type="SMART" id="SM00387">
    <property type="entry name" value="HATPase_c"/>
    <property type="match status" value="1"/>
</dbReference>
<keyword evidence="5" id="KW-0418">Kinase</keyword>
<evidence type="ECO:0000256" key="1">
    <source>
        <dbReference type="ARBA" id="ARBA00000085"/>
    </source>
</evidence>
<keyword evidence="6" id="KW-1185">Reference proteome</keyword>
<comment type="caution">
    <text evidence="5">The sequence shown here is derived from an EMBL/GenBank/DDBJ whole genome shotgun (WGS) entry which is preliminary data.</text>
</comment>
<dbReference type="SUPFAM" id="SSF55874">
    <property type="entry name" value="ATPase domain of HSP90 chaperone/DNA topoisomerase II/histidine kinase"/>
    <property type="match status" value="1"/>
</dbReference>
<dbReference type="EC" id="2.7.13.3" evidence="2"/>
<proteinExistence type="predicted"/>
<dbReference type="InterPro" id="IPR004358">
    <property type="entry name" value="Sig_transdc_His_kin-like_C"/>
</dbReference>
<gene>
    <name evidence="5" type="ORF">WKV44_03705</name>
</gene>
<evidence type="ECO:0000259" key="4">
    <source>
        <dbReference type="PROSITE" id="PS50109"/>
    </source>
</evidence>
<accession>A0ABU9UAF9</accession>
<evidence type="ECO:0000313" key="5">
    <source>
        <dbReference type="EMBL" id="MEM5947643.1"/>
    </source>
</evidence>
<reference evidence="5 6" key="1">
    <citation type="submission" date="2024-03" db="EMBL/GenBank/DDBJ databases">
        <title>Ignisphaera cupida sp. nov., a hyperthermophilic hydrolytic archaeon from a hot spring of Kamchatka, and proposal of Ignisphaeraceae fam. nov.</title>
        <authorList>
            <person name="Podosokorskaya O.A."/>
            <person name="Elcheninov A.G."/>
            <person name="Maltseva A.I."/>
            <person name="Zayulina K.S."/>
            <person name="Novikov A."/>
            <person name="Merkel A.Y."/>
        </authorList>
    </citation>
    <scope>NUCLEOTIDE SEQUENCE [LARGE SCALE GENOMIC DNA]</scope>
    <source>
        <strain evidence="5 6">38H-sp</strain>
    </source>
</reference>
<keyword evidence="5" id="KW-0808">Transferase</keyword>
<keyword evidence="3" id="KW-1133">Transmembrane helix</keyword>
<dbReference type="EMBL" id="JBCHKQ010000001">
    <property type="protein sequence ID" value="MEM5947643.1"/>
    <property type="molecule type" value="Genomic_DNA"/>
</dbReference>
<dbReference type="PANTHER" id="PTHR43065">
    <property type="entry name" value="SENSOR HISTIDINE KINASE"/>
    <property type="match status" value="1"/>
</dbReference>
<feature type="transmembrane region" description="Helical" evidence="3">
    <location>
        <begin position="73"/>
        <end position="96"/>
    </location>
</feature>
<organism evidence="5 6">
    <name type="scientific">Rarispira pelagica</name>
    <dbReference type="NCBI Taxonomy" id="3141764"/>
    <lineage>
        <taxon>Bacteria</taxon>
        <taxon>Pseudomonadati</taxon>
        <taxon>Spirochaetota</taxon>
        <taxon>Spirochaetia</taxon>
        <taxon>Winmispirales</taxon>
        <taxon>Winmispiraceae</taxon>
        <taxon>Rarispira</taxon>
    </lineage>
</organism>
<comment type="catalytic activity">
    <reaction evidence="1">
        <text>ATP + protein L-histidine = ADP + protein N-phospho-L-histidine.</text>
        <dbReference type="EC" id="2.7.13.3"/>
    </reaction>
</comment>
<dbReference type="Proteomes" id="UP001466331">
    <property type="component" value="Unassembled WGS sequence"/>
</dbReference>
<keyword evidence="3" id="KW-0472">Membrane</keyword>
<dbReference type="Pfam" id="PF02518">
    <property type="entry name" value="HATPase_c"/>
    <property type="match status" value="1"/>
</dbReference>
<dbReference type="GO" id="GO:0016301">
    <property type="term" value="F:kinase activity"/>
    <property type="evidence" value="ECO:0007669"/>
    <property type="project" value="UniProtKB-KW"/>
</dbReference>
<dbReference type="RefSeq" id="WP_420069085.1">
    <property type="nucleotide sequence ID" value="NZ_JBCHKQ010000001.1"/>
</dbReference>
<dbReference type="Gene3D" id="3.30.565.10">
    <property type="entry name" value="Histidine kinase-like ATPase, C-terminal domain"/>
    <property type="match status" value="1"/>
</dbReference>
<evidence type="ECO:0000256" key="3">
    <source>
        <dbReference type="SAM" id="Phobius"/>
    </source>
</evidence>
<evidence type="ECO:0000313" key="6">
    <source>
        <dbReference type="Proteomes" id="UP001466331"/>
    </source>
</evidence>
<dbReference type="PANTHER" id="PTHR43065:SF42">
    <property type="entry name" value="TWO-COMPONENT SENSOR PPRA"/>
    <property type="match status" value="1"/>
</dbReference>
<sequence length="360" mass="39866">MRGLFVFLLFVLVAGFSFFVVFLIVDSVYASVERDFVVPVATFSSVLSDDDAAVLRGIVKGFSFLQRQRFADAVRFGLGFVLFEFFLVIAGVMVYVRRVRRPIRALAGLMEGFVRDGAGALSHVRGGQDVSYLVRAYEGFLRRLDEYESVVGDLSRFRGWKEISRVIVHEVRNVLSPVRMVVEHAVSTGVFPAERGVFVLRKLGEVDGLLDRFRRISHLPEACVESVKLSDVVRDVVCEFFSVAVDCPESCVAMADSLLLAEVIRNLLKNVRDMGEDVECGVVCYCEGDYCVVCVWDRGSGVEPDVLDKIWSPGFSTKTGGLGIGLPLVKSLVAEMGGWVECESQPGEGFVVRVFLKRGI</sequence>
<dbReference type="InterPro" id="IPR005467">
    <property type="entry name" value="His_kinase_dom"/>
</dbReference>
<dbReference type="PRINTS" id="PR00344">
    <property type="entry name" value="BCTRLSENSOR"/>
</dbReference>
<dbReference type="InterPro" id="IPR003594">
    <property type="entry name" value="HATPase_dom"/>
</dbReference>
<dbReference type="PROSITE" id="PS50109">
    <property type="entry name" value="HIS_KIN"/>
    <property type="match status" value="1"/>
</dbReference>
<feature type="domain" description="Histidine kinase" evidence="4">
    <location>
        <begin position="166"/>
        <end position="360"/>
    </location>
</feature>
<name>A0ABU9UAF9_9SPIR</name>
<protein>
    <recommendedName>
        <fullName evidence="2">histidine kinase</fullName>
        <ecNumber evidence="2">2.7.13.3</ecNumber>
    </recommendedName>
</protein>
<evidence type="ECO:0000256" key="2">
    <source>
        <dbReference type="ARBA" id="ARBA00012438"/>
    </source>
</evidence>